<sequence length="218" mass="23965">MKNEILKYIKLFLGFFVHALGIVLIIRSNLGFSPWDVLHQGVSKIGHITIGQASILVGIIVITVDVMLGEQIGSGTIFNIIFIGIFMDLILYSKIIPLSHSVLTGIPMMFLGIFVFGIGTYLYISPGLGNGPRDALMVALTKKTNSSVRFIRSTIEITVLVIGYFLGGYAGMGTIITAVLIGGFMQRIFNMFDFDVKSVDHRNIKDEAILLKAYISKK</sequence>
<comment type="caution">
    <text evidence="2">The sequence shown here is derived from an EMBL/GenBank/DDBJ whole genome shotgun (WGS) entry which is preliminary data.</text>
</comment>
<dbReference type="InterPro" id="IPR038750">
    <property type="entry name" value="YczE/YyaS-like"/>
</dbReference>
<feature type="transmembrane region" description="Helical" evidence="1">
    <location>
        <begin position="50"/>
        <end position="69"/>
    </location>
</feature>
<feature type="transmembrane region" description="Helical" evidence="1">
    <location>
        <begin position="159"/>
        <end position="185"/>
    </location>
</feature>
<keyword evidence="3" id="KW-1185">Reference proteome</keyword>
<organism evidence="2 3">
    <name type="scientific">Psychrilyobacter piezotolerans</name>
    <dbReference type="NCBI Taxonomy" id="2293438"/>
    <lineage>
        <taxon>Bacteria</taxon>
        <taxon>Fusobacteriati</taxon>
        <taxon>Fusobacteriota</taxon>
        <taxon>Fusobacteriia</taxon>
        <taxon>Fusobacteriales</taxon>
        <taxon>Fusobacteriaceae</taxon>
        <taxon>Psychrilyobacter</taxon>
    </lineage>
</organism>
<reference evidence="2 3" key="1">
    <citation type="submission" date="2018-08" db="EMBL/GenBank/DDBJ databases">
        <title>Draft genome sequence of Psychrilyobacter sp. strain SD5 isolated from Black Sea water.</title>
        <authorList>
            <person name="Yadav S."/>
            <person name="Villanueva L."/>
            <person name="Damste J.S.S."/>
        </authorList>
    </citation>
    <scope>NUCLEOTIDE SEQUENCE [LARGE SCALE GENOMIC DNA]</scope>
    <source>
        <strain evidence="2 3">SD5</strain>
    </source>
</reference>
<protein>
    <recommendedName>
        <fullName evidence="4">YitT family protein</fullName>
    </recommendedName>
</protein>
<evidence type="ECO:0000313" key="2">
    <source>
        <dbReference type="EMBL" id="REI42749.1"/>
    </source>
</evidence>
<evidence type="ECO:0000256" key="1">
    <source>
        <dbReference type="SAM" id="Phobius"/>
    </source>
</evidence>
<feature type="transmembrane region" description="Helical" evidence="1">
    <location>
        <begin position="12"/>
        <end position="30"/>
    </location>
</feature>
<name>A0ABX9KKC9_9FUSO</name>
<dbReference type="Proteomes" id="UP000263486">
    <property type="component" value="Unassembled WGS sequence"/>
</dbReference>
<dbReference type="PANTHER" id="PTHR40078:SF1">
    <property type="entry name" value="INTEGRAL MEMBRANE PROTEIN"/>
    <property type="match status" value="1"/>
</dbReference>
<feature type="transmembrane region" description="Helical" evidence="1">
    <location>
        <begin position="102"/>
        <end position="124"/>
    </location>
</feature>
<evidence type="ECO:0000313" key="3">
    <source>
        <dbReference type="Proteomes" id="UP000263486"/>
    </source>
</evidence>
<dbReference type="RefSeq" id="WP_114641372.1">
    <property type="nucleotide sequence ID" value="NZ_JAACIO010000003.1"/>
</dbReference>
<keyword evidence="1" id="KW-0472">Membrane</keyword>
<feature type="transmembrane region" description="Helical" evidence="1">
    <location>
        <begin position="76"/>
        <end position="96"/>
    </location>
</feature>
<dbReference type="PANTHER" id="PTHR40078">
    <property type="entry name" value="INTEGRAL MEMBRANE PROTEIN-RELATED"/>
    <property type="match status" value="1"/>
</dbReference>
<gene>
    <name evidence="2" type="ORF">DYH56_02995</name>
</gene>
<keyword evidence="1" id="KW-0812">Transmembrane</keyword>
<accession>A0ABX9KKC9</accession>
<proteinExistence type="predicted"/>
<dbReference type="Pfam" id="PF19700">
    <property type="entry name" value="DUF6198"/>
    <property type="match status" value="1"/>
</dbReference>
<keyword evidence="1" id="KW-1133">Transmembrane helix</keyword>
<dbReference type="EMBL" id="QUAJ01000003">
    <property type="protein sequence ID" value="REI42749.1"/>
    <property type="molecule type" value="Genomic_DNA"/>
</dbReference>
<evidence type="ECO:0008006" key="4">
    <source>
        <dbReference type="Google" id="ProtNLM"/>
    </source>
</evidence>